<dbReference type="Proteomes" id="UP000245506">
    <property type="component" value="Unassembled WGS sequence"/>
</dbReference>
<dbReference type="GO" id="GO:0015846">
    <property type="term" value="P:polyamine transport"/>
    <property type="evidence" value="ECO:0007669"/>
    <property type="project" value="InterPro"/>
</dbReference>
<dbReference type="SUPFAM" id="SSF53850">
    <property type="entry name" value="Periplasmic binding protein-like II"/>
    <property type="match status" value="1"/>
</dbReference>
<evidence type="ECO:0000256" key="1">
    <source>
        <dbReference type="ARBA" id="ARBA00004418"/>
    </source>
</evidence>
<keyword evidence="4 5" id="KW-0574">Periplasm</keyword>
<dbReference type="AlphaFoldDB" id="A0A317CIC9"/>
<dbReference type="PIRSF" id="PIRSF019574">
    <property type="entry name" value="Periplasmic_polyamine_BP"/>
    <property type="match status" value="1"/>
</dbReference>
<keyword evidence="3" id="KW-0732">Signal</keyword>
<sequence>MLITRVKYFVVLCILLWPVGASSEQYIEEDKVIVYNWSDYIAEGVLEEFTKETGIEVEYSTFDNNETMYSRLKILRGRGHDVLVPSTYLVSRMRDEGLLQAIDFEQLENFSNLDKSLLNRSYDKGNQFSIPYLWGSTGIGLNKELIGETEIRSWSDLWSKKWKNRLLLTDDMREVFHIALALNGHSTNSRDPEEIKQAYERLRRLMPNVKMFSGEPKKAFLDGEVDIGLMWSGEMATANQENTKYQYVFPKEGVTVWIDSFVIPSQAKNVKNAHKFIDFMLRPEIAARSTMAFGYATPNIKGQRLLDKNIRESPIIFPSREVIDNADFQVDVGSASKIYQRYWRKLKGSN</sequence>
<dbReference type="Pfam" id="PF13416">
    <property type="entry name" value="SBP_bac_8"/>
    <property type="match status" value="1"/>
</dbReference>
<dbReference type="GO" id="GO:0019808">
    <property type="term" value="F:polyamine binding"/>
    <property type="evidence" value="ECO:0007669"/>
    <property type="project" value="InterPro"/>
</dbReference>
<dbReference type="PANTHER" id="PTHR30222:SF17">
    <property type="entry name" value="SPERMIDINE_PUTRESCINE-BINDING PERIPLASMIC PROTEIN"/>
    <property type="match status" value="1"/>
</dbReference>
<organism evidence="7 8">
    <name type="scientific">Leucothrix arctica</name>
    <dbReference type="NCBI Taxonomy" id="1481894"/>
    <lineage>
        <taxon>Bacteria</taxon>
        <taxon>Pseudomonadati</taxon>
        <taxon>Pseudomonadota</taxon>
        <taxon>Gammaproteobacteria</taxon>
        <taxon>Thiotrichales</taxon>
        <taxon>Thiotrichaceae</taxon>
        <taxon>Leucothrix</taxon>
    </lineage>
</organism>
<protein>
    <recommendedName>
        <fullName evidence="5">Putrescine-binding periplasmic protein</fullName>
    </recommendedName>
</protein>
<gene>
    <name evidence="7" type="primary">potD</name>
    <name evidence="7" type="ORF">DKT75_07595</name>
</gene>
<evidence type="ECO:0000256" key="4">
    <source>
        <dbReference type="ARBA" id="ARBA00022764"/>
    </source>
</evidence>
<name>A0A317CIC9_9GAMM</name>
<dbReference type="PRINTS" id="PR00909">
    <property type="entry name" value="SPERMDNBNDNG"/>
</dbReference>
<reference evidence="7 8" key="1">
    <citation type="submission" date="2018-05" db="EMBL/GenBank/DDBJ databases">
        <title>Leucothrix arctica sp. nov., isolated from Arctic seawater.</title>
        <authorList>
            <person name="Choi A."/>
            <person name="Baek K."/>
        </authorList>
    </citation>
    <scope>NUCLEOTIDE SEQUENCE [LARGE SCALE GENOMIC DNA]</scope>
    <source>
        <strain evidence="7 8">IMCC9719</strain>
    </source>
</reference>
<dbReference type="EMBL" id="QGKL01000022">
    <property type="protein sequence ID" value="PWQ97173.1"/>
    <property type="molecule type" value="Genomic_DNA"/>
</dbReference>
<dbReference type="RefSeq" id="WP_109822826.1">
    <property type="nucleotide sequence ID" value="NZ_QGKL01000022.1"/>
</dbReference>
<evidence type="ECO:0000256" key="3">
    <source>
        <dbReference type="ARBA" id="ARBA00022729"/>
    </source>
</evidence>
<dbReference type="OrthoDB" id="9769319at2"/>
<dbReference type="InterPro" id="IPR001188">
    <property type="entry name" value="Sperm_putr-bd"/>
</dbReference>
<feature type="binding site" evidence="6">
    <location>
        <position position="88"/>
    </location>
    <ligand>
        <name>spermidine</name>
        <dbReference type="ChEBI" id="CHEBI:57834"/>
    </ligand>
</feature>
<evidence type="ECO:0000313" key="7">
    <source>
        <dbReference type="EMBL" id="PWQ97173.1"/>
    </source>
</evidence>
<dbReference type="InterPro" id="IPR006059">
    <property type="entry name" value="SBP"/>
</dbReference>
<feature type="binding site" evidence="6">
    <location>
        <position position="329"/>
    </location>
    <ligand>
        <name>spermidine</name>
        <dbReference type="ChEBI" id="CHEBI:57834"/>
    </ligand>
</feature>
<evidence type="ECO:0000256" key="6">
    <source>
        <dbReference type="PIRSR" id="PIRSR019574-1"/>
    </source>
</evidence>
<dbReference type="PANTHER" id="PTHR30222">
    <property type="entry name" value="SPERMIDINE/PUTRESCINE-BINDING PERIPLASMIC PROTEIN"/>
    <property type="match status" value="1"/>
</dbReference>
<evidence type="ECO:0000256" key="2">
    <source>
        <dbReference type="ARBA" id="ARBA00022448"/>
    </source>
</evidence>
<proteinExistence type="inferred from homology"/>
<comment type="similarity">
    <text evidence="5">Belongs to the bacterial solute-binding protein PotD/PotF family.</text>
</comment>
<comment type="caution">
    <text evidence="7">The sequence shown here is derived from an EMBL/GenBank/DDBJ whole genome shotgun (WGS) entry which is preliminary data.</text>
</comment>
<comment type="subcellular location">
    <subcellularLocation>
        <location evidence="1 5">Periplasm</location>
    </subcellularLocation>
</comment>
<keyword evidence="8" id="KW-1185">Reference proteome</keyword>
<dbReference type="GO" id="GO:0042597">
    <property type="term" value="C:periplasmic space"/>
    <property type="evidence" value="ECO:0007669"/>
    <property type="project" value="UniProtKB-SubCell"/>
</dbReference>
<dbReference type="Gene3D" id="3.40.190.10">
    <property type="entry name" value="Periplasmic binding protein-like II"/>
    <property type="match status" value="2"/>
</dbReference>
<comment type="function">
    <text evidence="5">Required for the activity of the bacterial periplasmic transport system of putrescine.</text>
</comment>
<dbReference type="CDD" id="cd13590">
    <property type="entry name" value="PBP2_PotD_PotF_like"/>
    <property type="match status" value="1"/>
</dbReference>
<evidence type="ECO:0000256" key="5">
    <source>
        <dbReference type="PIRNR" id="PIRNR019574"/>
    </source>
</evidence>
<accession>A0A317CIC9</accession>
<keyword evidence="2 5" id="KW-0813">Transport</keyword>
<evidence type="ECO:0000313" key="8">
    <source>
        <dbReference type="Proteomes" id="UP000245506"/>
    </source>
</evidence>
<feature type="binding site" evidence="6">
    <location>
        <begin position="171"/>
        <end position="174"/>
    </location>
    <ligand>
        <name>spermidine</name>
        <dbReference type="ChEBI" id="CHEBI:57834"/>
    </ligand>
</feature>